<evidence type="ECO:0000313" key="4">
    <source>
        <dbReference type="Proteomes" id="UP000321595"/>
    </source>
</evidence>
<dbReference type="Proteomes" id="UP000321595">
    <property type="component" value="Chromosome"/>
</dbReference>
<keyword evidence="1" id="KW-0540">Nuclease</keyword>
<organism evidence="3 4">
    <name type="scientific">Microvenator marinus</name>
    <dbReference type="NCBI Taxonomy" id="2600177"/>
    <lineage>
        <taxon>Bacteria</taxon>
        <taxon>Deltaproteobacteria</taxon>
        <taxon>Bradymonadales</taxon>
        <taxon>Microvenatoraceae</taxon>
        <taxon>Microvenator</taxon>
    </lineage>
</organism>
<dbReference type="Pfam" id="PF04231">
    <property type="entry name" value="Endonuclease_1"/>
    <property type="match status" value="1"/>
</dbReference>
<proteinExistence type="predicted"/>
<dbReference type="PANTHER" id="PTHR33607:SF2">
    <property type="entry name" value="ENDONUCLEASE-1"/>
    <property type="match status" value="1"/>
</dbReference>
<dbReference type="InterPro" id="IPR007346">
    <property type="entry name" value="Endonuclease-I"/>
</dbReference>
<evidence type="ECO:0000256" key="1">
    <source>
        <dbReference type="ARBA" id="ARBA00022722"/>
    </source>
</evidence>
<sequence length="387" mass="43135">MARCLARATQTHSPVPLACTQKSLDLPTACSSPESYLLGSFRLFQFVAPVSTSIVVGMEKYMRIAYLNLLFLLTLGWGCGEAIEPVESDPEVGLEFSGKSDSSLTSDEVELALKVVNRYLPDDVALAEFEWELDQKLDVRAARNIAAFRAGDDRSAGTADDQTFESIESLDAIPWVGPHALNGILNIAIELGYTASLEKPQRPTIDVSYYNARLAMFSQIDNRDGVVTGVYTGMELYTSSIPDHTVMNTEHTWPRSLLTDWRAETDLHHLFPTKSQANSKRSSFPFGNVVNSNWSEGGSKLGTDVHGQIVFEVRPEHRGNVARAMFYVSMTYDHPLDQSQEDTLRIWHAEDPVDEAERNRNDSVELVQGNRNPYIDNPESVHEVADF</sequence>
<protein>
    <recommendedName>
        <fullName evidence="5">Endonuclease I</fullName>
    </recommendedName>
</protein>
<dbReference type="KEGG" id="bbae:FRD01_15100"/>
<reference evidence="3 4" key="1">
    <citation type="submission" date="2019-08" db="EMBL/GenBank/DDBJ databases">
        <authorList>
            <person name="Liang Q."/>
        </authorList>
    </citation>
    <scope>NUCLEOTIDE SEQUENCE [LARGE SCALE GENOMIC DNA]</scope>
    <source>
        <strain evidence="3 4">V1718</strain>
    </source>
</reference>
<accession>A0A5B8XSN6</accession>
<evidence type="ECO:0000313" key="3">
    <source>
        <dbReference type="EMBL" id="QED28535.1"/>
    </source>
</evidence>
<dbReference type="GO" id="GO:0004518">
    <property type="term" value="F:nuclease activity"/>
    <property type="evidence" value="ECO:0007669"/>
    <property type="project" value="UniProtKB-KW"/>
</dbReference>
<evidence type="ECO:0008006" key="5">
    <source>
        <dbReference type="Google" id="ProtNLM"/>
    </source>
</evidence>
<gene>
    <name evidence="3" type="ORF">FRD01_15100</name>
</gene>
<keyword evidence="4" id="KW-1185">Reference proteome</keyword>
<dbReference type="EMBL" id="CP042467">
    <property type="protein sequence ID" value="QED28535.1"/>
    <property type="molecule type" value="Genomic_DNA"/>
</dbReference>
<keyword evidence="2" id="KW-0378">Hydrolase</keyword>
<dbReference type="GO" id="GO:0016787">
    <property type="term" value="F:hydrolase activity"/>
    <property type="evidence" value="ECO:0007669"/>
    <property type="project" value="UniProtKB-KW"/>
</dbReference>
<dbReference type="OrthoDB" id="5526509at2"/>
<dbReference type="PANTHER" id="PTHR33607">
    <property type="entry name" value="ENDONUCLEASE-1"/>
    <property type="match status" value="1"/>
</dbReference>
<dbReference type="InterPro" id="IPR044925">
    <property type="entry name" value="His-Me_finger_sf"/>
</dbReference>
<name>A0A5B8XSN6_9DELT</name>
<evidence type="ECO:0000256" key="2">
    <source>
        <dbReference type="ARBA" id="ARBA00022801"/>
    </source>
</evidence>
<dbReference type="AlphaFoldDB" id="A0A5B8XSN6"/>
<dbReference type="SUPFAM" id="SSF54060">
    <property type="entry name" value="His-Me finger endonucleases"/>
    <property type="match status" value="1"/>
</dbReference>